<dbReference type="InterPro" id="IPR002347">
    <property type="entry name" value="SDR_fam"/>
</dbReference>
<accession>A0ABR4PSP5</accession>
<evidence type="ECO:0000256" key="1">
    <source>
        <dbReference type="ARBA" id="ARBA00006484"/>
    </source>
</evidence>
<keyword evidence="2" id="KW-0560">Oxidoreductase</keyword>
<feature type="domain" description="Ketoreductase" evidence="4">
    <location>
        <begin position="3"/>
        <end position="185"/>
    </location>
</feature>
<sequence length="273" mass="28657">MAKVWFVTGSSRGLGLAVVETALKSGASVIATARNPAQLQNLVDTYGDQIYPVALDVTNNEQVLQAVKAGHDRFGRIDVVVNNAGYADVGAVEDLTVEDFKAQVDANFYGTVYVSKAVVPILRQQRSGHIFQISSVGGRLASPGLAAYQGAKHAVGGFSGILGVELAPFGVKVIVLEPGGMATDWAGSSMKVPPISEPYQSTVGSFIQFVRAASPDGFSKTVKVAEIILRLLDVEDPPAKLLVGDDAFTYGTAAGEALLASDKKWEGLSRSSV</sequence>
<dbReference type="InterPro" id="IPR057326">
    <property type="entry name" value="KR_dom"/>
</dbReference>
<protein>
    <submittedName>
        <fullName evidence="5">Short-chain dehydrogenase reductase sdr</fullName>
    </submittedName>
</protein>
<dbReference type="PANTHER" id="PTHR43976:SF16">
    <property type="entry name" value="SHORT-CHAIN DEHYDROGENASE_REDUCTASE FAMILY PROTEIN"/>
    <property type="match status" value="1"/>
</dbReference>
<dbReference type="EMBL" id="JBFCZG010000002">
    <property type="protein sequence ID" value="KAL3426389.1"/>
    <property type="molecule type" value="Genomic_DNA"/>
</dbReference>
<gene>
    <name evidence="5" type="ORF">PVAG01_03180</name>
</gene>
<dbReference type="InterPro" id="IPR051911">
    <property type="entry name" value="SDR_oxidoreductase"/>
</dbReference>
<dbReference type="SUPFAM" id="SSF51735">
    <property type="entry name" value="NAD(P)-binding Rossmann-fold domains"/>
    <property type="match status" value="1"/>
</dbReference>
<dbReference type="PRINTS" id="PR00080">
    <property type="entry name" value="SDRFAMILY"/>
</dbReference>
<dbReference type="PANTHER" id="PTHR43976">
    <property type="entry name" value="SHORT CHAIN DEHYDROGENASE"/>
    <property type="match status" value="1"/>
</dbReference>
<dbReference type="CDD" id="cd05374">
    <property type="entry name" value="17beta-HSD-like_SDR_c"/>
    <property type="match status" value="1"/>
</dbReference>
<dbReference type="Pfam" id="PF00106">
    <property type="entry name" value="adh_short"/>
    <property type="match status" value="1"/>
</dbReference>
<proteinExistence type="inferred from homology"/>
<organism evidence="5 6">
    <name type="scientific">Phlyctema vagabunda</name>
    <dbReference type="NCBI Taxonomy" id="108571"/>
    <lineage>
        <taxon>Eukaryota</taxon>
        <taxon>Fungi</taxon>
        <taxon>Dikarya</taxon>
        <taxon>Ascomycota</taxon>
        <taxon>Pezizomycotina</taxon>
        <taxon>Leotiomycetes</taxon>
        <taxon>Helotiales</taxon>
        <taxon>Dermateaceae</taxon>
        <taxon>Phlyctema</taxon>
    </lineage>
</organism>
<dbReference type="SMART" id="SM00822">
    <property type="entry name" value="PKS_KR"/>
    <property type="match status" value="1"/>
</dbReference>
<evidence type="ECO:0000256" key="2">
    <source>
        <dbReference type="ARBA" id="ARBA00023002"/>
    </source>
</evidence>
<evidence type="ECO:0000313" key="5">
    <source>
        <dbReference type="EMBL" id="KAL3426389.1"/>
    </source>
</evidence>
<evidence type="ECO:0000259" key="4">
    <source>
        <dbReference type="SMART" id="SM00822"/>
    </source>
</evidence>
<dbReference type="Gene3D" id="3.40.50.720">
    <property type="entry name" value="NAD(P)-binding Rossmann-like Domain"/>
    <property type="match status" value="1"/>
</dbReference>
<evidence type="ECO:0000313" key="6">
    <source>
        <dbReference type="Proteomes" id="UP001629113"/>
    </source>
</evidence>
<comment type="similarity">
    <text evidence="1 3">Belongs to the short-chain dehydrogenases/reductases (SDR) family.</text>
</comment>
<reference evidence="5 6" key="1">
    <citation type="submission" date="2024-06" db="EMBL/GenBank/DDBJ databases">
        <title>Complete genome of Phlyctema vagabunda strain 19-DSS-EL-015.</title>
        <authorList>
            <person name="Fiorenzani C."/>
        </authorList>
    </citation>
    <scope>NUCLEOTIDE SEQUENCE [LARGE SCALE GENOMIC DNA]</scope>
    <source>
        <strain evidence="5 6">19-DSS-EL-015</strain>
    </source>
</reference>
<name>A0ABR4PSP5_9HELO</name>
<dbReference type="PRINTS" id="PR00081">
    <property type="entry name" value="GDHRDH"/>
</dbReference>
<keyword evidence="6" id="KW-1185">Reference proteome</keyword>
<evidence type="ECO:0000256" key="3">
    <source>
        <dbReference type="RuleBase" id="RU000363"/>
    </source>
</evidence>
<comment type="caution">
    <text evidence="5">The sequence shown here is derived from an EMBL/GenBank/DDBJ whole genome shotgun (WGS) entry which is preliminary data.</text>
</comment>
<dbReference type="Proteomes" id="UP001629113">
    <property type="component" value="Unassembled WGS sequence"/>
</dbReference>
<dbReference type="InterPro" id="IPR036291">
    <property type="entry name" value="NAD(P)-bd_dom_sf"/>
</dbReference>